<organism evidence="2">
    <name type="scientific">Hanusia phi</name>
    <dbReference type="NCBI Taxonomy" id="3032"/>
    <lineage>
        <taxon>Eukaryota</taxon>
        <taxon>Cryptophyceae</taxon>
        <taxon>Pyrenomonadales</taxon>
        <taxon>Geminigeraceae</taxon>
        <taxon>Hanusia</taxon>
    </lineage>
</organism>
<feature type="region of interest" description="Disordered" evidence="1">
    <location>
        <begin position="281"/>
        <end position="336"/>
    </location>
</feature>
<sequence length="378" mass="42025">MVSYVNTKNPQDHKKAIDSSFVSHTMLNNNLSNNVWGAQNIAVLNAIPYNTGGKPEKLRNEDFIPSAFNLLQSLRIRTGESAFKPDSKSVHDCSPGRHSSQGEVPGTSNLDTSLCAWESETSAGKRSLDNNFETFENCIKKQKTMLCKSESESSLCSGQERVPKQALSSGSSFLQFLEVLENDGIVVRHFGKVPSRLRGICGWTVKERMMEEWHKRRREWFMAGKEGKVFKPNSFYQILRRLGFFPTEGTKRASHGLDFEGSRTFWWDEGLRNKYTHRRISQSSHVGHAEGSAVDSENSFPSSPQAGRDSPDTSSLATDRRMAPGPSLHPADLMSSSGVSMDGRGNIFIVDLCSHGIRKITPRGVVSVLANKISPVLR</sequence>
<gene>
    <name evidence="2" type="ORF">HPHI1048_LOCUS10465</name>
</gene>
<dbReference type="EMBL" id="HBEO01015426">
    <property type="protein sequence ID" value="CAD8484111.1"/>
    <property type="molecule type" value="Transcribed_RNA"/>
</dbReference>
<feature type="region of interest" description="Disordered" evidence="1">
    <location>
        <begin position="83"/>
        <end position="107"/>
    </location>
</feature>
<reference evidence="2" key="1">
    <citation type="submission" date="2021-01" db="EMBL/GenBank/DDBJ databases">
        <authorList>
            <person name="Corre E."/>
            <person name="Pelletier E."/>
            <person name="Niang G."/>
            <person name="Scheremetjew M."/>
            <person name="Finn R."/>
            <person name="Kale V."/>
            <person name="Holt S."/>
            <person name="Cochrane G."/>
            <person name="Meng A."/>
            <person name="Brown T."/>
            <person name="Cohen L."/>
        </authorList>
    </citation>
    <scope>NUCLEOTIDE SEQUENCE</scope>
    <source>
        <strain evidence="2">CCMP325</strain>
    </source>
</reference>
<name>A0A7S0EG25_9CRYP</name>
<feature type="compositionally biased region" description="Basic and acidic residues" evidence="1">
    <location>
        <begin position="83"/>
        <end position="95"/>
    </location>
</feature>
<dbReference type="InterPro" id="IPR011042">
    <property type="entry name" value="6-blade_b-propeller_TolB-like"/>
</dbReference>
<accession>A0A7S0EG25</accession>
<protein>
    <submittedName>
        <fullName evidence="2">Uncharacterized protein</fullName>
    </submittedName>
</protein>
<proteinExistence type="predicted"/>
<feature type="compositionally biased region" description="Polar residues" evidence="1">
    <location>
        <begin position="295"/>
        <end position="305"/>
    </location>
</feature>
<evidence type="ECO:0000313" key="2">
    <source>
        <dbReference type="EMBL" id="CAD8484111.1"/>
    </source>
</evidence>
<dbReference type="AlphaFoldDB" id="A0A7S0EG25"/>
<feature type="compositionally biased region" description="Polar residues" evidence="1">
    <location>
        <begin position="97"/>
        <end position="107"/>
    </location>
</feature>
<evidence type="ECO:0000256" key="1">
    <source>
        <dbReference type="SAM" id="MobiDB-lite"/>
    </source>
</evidence>
<dbReference type="Gene3D" id="2.120.10.30">
    <property type="entry name" value="TolB, C-terminal domain"/>
    <property type="match status" value="1"/>
</dbReference>